<dbReference type="PIRSF" id="PIRSF006809">
    <property type="entry name" value="GTP-binding_hflX_prd"/>
    <property type="match status" value="1"/>
</dbReference>
<proteinExistence type="inferred from homology"/>
<comment type="cofactor">
    <cofactor evidence="8">
        <name>Mg(2+)</name>
        <dbReference type="ChEBI" id="CHEBI:18420"/>
    </cofactor>
</comment>
<dbReference type="InterPro" id="IPR042108">
    <property type="entry name" value="GTPase_HflX_N_sf"/>
</dbReference>
<dbReference type="KEGG" id="nsg:H3L94_10230"/>
<evidence type="ECO:0000256" key="4">
    <source>
        <dbReference type="ARBA" id="ARBA00022842"/>
    </source>
</evidence>
<dbReference type="Pfam" id="PF01926">
    <property type="entry name" value="MMR_HSR1"/>
    <property type="match status" value="1"/>
</dbReference>
<evidence type="ECO:0000256" key="1">
    <source>
        <dbReference type="ARBA" id="ARBA00022490"/>
    </source>
</evidence>
<keyword evidence="1 6" id="KW-0963">Cytoplasm</keyword>
<protein>
    <recommendedName>
        <fullName evidence="6">GTPase HflX</fullName>
    </recommendedName>
    <alternativeName>
        <fullName evidence="6">GTP-binding protein HflX</fullName>
    </alternativeName>
</protein>
<dbReference type="Gene3D" id="3.40.50.300">
    <property type="entry name" value="P-loop containing nucleotide triphosphate hydrolases"/>
    <property type="match status" value="1"/>
</dbReference>
<dbReference type="InterPro" id="IPR006073">
    <property type="entry name" value="GTP-bd"/>
</dbReference>
<keyword evidence="3 6" id="KW-0547">Nucleotide-binding</keyword>
<evidence type="ECO:0000256" key="5">
    <source>
        <dbReference type="ARBA" id="ARBA00023134"/>
    </source>
</evidence>
<name>A0A7D7S7F2_9NEIS</name>
<comment type="subcellular location">
    <subcellularLocation>
        <location evidence="6">Cytoplasm</location>
    </subcellularLocation>
    <text evidence="6">May associate with membranes.</text>
</comment>
<evidence type="ECO:0000256" key="3">
    <source>
        <dbReference type="ARBA" id="ARBA00022741"/>
    </source>
</evidence>
<dbReference type="PROSITE" id="PS51705">
    <property type="entry name" value="G_HFLX"/>
    <property type="match status" value="1"/>
</dbReference>
<comment type="function">
    <text evidence="6">GTPase that associates with the 50S ribosomal subunit and may have a role during protein synthesis or ribosome biogenesis.</text>
</comment>
<dbReference type="InterPro" id="IPR030394">
    <property type="entry name" value="G_HFLX_dom"/>
</dbReference>
<dbReference type="SUPFAM" id="SSF52540">
    <property type="entry name" value="P-loop containing nucleoside triphosphate hydrolases"/>
    <property type="match status" value="1"/>
</dbReference>
<dbReference type="PANTHER" id="PTHR10229">
    <property type="entry name" value="GTP-BINDING PROTEIN HFLX"/>
    <property type="match status" value="1"/>
</dbReference>
<dbReference type="InterPro" id="IPR025121">
    <property type="entry name" value="GTPase_HflX_N"/>
</dbReference>
<feature type="binding site" evidence="7">
    <location>
        <begin position="232"/>
        <end position="239"/>
    </location>
    <ligand>
        <name>GTP</name>
        <dbReference type="ChEBI" id="CHEBI:37565"/>
    </ligand>
</feature>
<evidence type="ECO:0000256" key="8">
    <source>
        <dbReference type="PIRSR" id="PIRSR006809-2"/>
    </source>
</evidence>
<dbReference type="InterPro" id="IPR016496">
    <property type="entry name" value="GTPase_HflX"/>
</dbReference>
<dbReference type="InterPro" id="IPR032305">
    <property type="entry name" value="GTP-bd_M"/>
</dbReference>
<reference evidence="10 11" key="1">
    <citation type="submission" date="2020-07" db="EMBL/GenBank/DDBJ databases">
        <title>Genomic diversity of species in the Neisseriaceae family.</title>
        <authorList>
            <person name="Vincent A.T."/>
            <person name="Bernet E."/>
            <person name="Veyrier F.J."/>
        </authorList>
    </citation>
    <scope>NUCLEOTIDE SEQUENCE [LARGE SCALE GENOMIC DNA]</scope>
    <source>
        <strain evidence="10 11">DSM 22244</strain>
    </source>
</reference>
<dbReference type="GO" id="GO:0043022">
    <property type="term" value="F:ribosome binding"/>
    <property type="evidence" value="ECO:0007669"/>
    <property type="project" value="TreeGrafter"/>
</dbReference>
<evidence type="ECO:0000313" key="10">
    <source>
        <dbReference type="EMBL" id="QMT40208.1"/>
    </source>
</evidence>
<dbReference type="PANTHER" id="PTHR10229:SF0">
    <property type="entry name" value="GTP-BINDING PROTEIN 6-RELATED"/>
    <property type="match status" value="1"/>
</dbReference>
<evidence type="ECO:0000256" key="2">
    <source>
        <dbReference type="ARBA" id="ARBA00022723"/>
    </source>
</evidence>
<organism evidence="10 11">
    <name type="scientific">Neisseria shayeganii</name>
    <dbReference type="NCBI Taxonomy" id="607712"/>
    <lineage>
        <taxon>Bacteria</taxon>
        <taxon>Pseudomonadati</taxon>
        <taxon>Pseudomonadota</taxon>
        <taxon>Betaproteobacteria</taxon>
        <taxon>Neisseriales</taxon>
        <taxon>Neisseriaceae</taxon>
        <taxon>Neisseria</taxon>
    </lineage>
</organism>
<dbReference type="Pfam" id="PF16360">
    <property type="entry name" value="GTP-bdg_M"/>
    <property type="match status" value="1"/>
</dbReference>
<dbReference type="GO" id="GO:0003924">
    <property type="term" value="F:GTPase activity"/>
    <property type="evidence" value="ECO:0007669"/>
    <property type="project" value="UniProtKB-UniRule"/>
</dbReference>
<gene>
    <name evidence="6 10" type="primary">hflX</name>
    <name evidence="10" type="ORF">H3L94_10230</name>
</gene>
<dbReference type="InterPro" id="IPR027417">
    <property type="entry name" value="P-loop_NTPase"/>
</dbReference>
<feature type="domain" description="Hflx-type G" evidence="9">
    <location>
        <begin position="226"/>
        <end position="393"/>
    </location>
</feature>
<dbReference type="PRINTS" id="PR00326">
    <property type="entry name" value="GTP1OBG"/>
</dbReference>
<accession>A0A7D7S7F2</accession>
<dbReference type="CDD" id="cd01878">
    <property type="entry name" value="HflX"/>
    <property type="match status" value="1"/>
</dbReference>
<evidence type="ECO:0000259" key="9">
    <source>
        <dbReference type="PROSITE" id="PS51705"/>
    </source>
</evidence>
<dbReference type="Gene3D" id="6.10.250.2860">
    <property type="match status" value="1"/>
</dbReference>
<evidence type="ECO:0000313" key="11">
    <source>
        <dbReference type="Proteomes" id="UP000514752"/>
    </source>
</evidence>
<feature type="binding site" evidence="7">
    <location>
        <begin position="257"/>
        <end position="261"/>
    </location>
    <ligand>
        <name>GTP</name>
        <dbReference type="ChEBI" id="CHEBI:37565"/>
    </ligand>
</feature>
<dbReference type="FunFam" id="3.40.50.11060:FF:000001">
    <property type="entry name" value="GTPase HflX"/>
    <property type="match status" value="1"/>
</dbReference>
<feature type="binding site" evidence="8">
    <location>
        <position position="239"/>
    </location>
    <ligand>
        <name>Mg(2+)</name>
        <dbReference type="ChEBI" id="CHEBI:18420"/>
    </ligand>
</feature>
<feature type="binding site" evidence="8">
    <location>
        <position position="259"/>
    </location>
    <ligand>
        <name>Mg(2+)</name>
        <dbReference type="ChEBI" id="CHEBI:18420"/>
    </ligand>
</feature>
<comment type="subunit">
    <text evidence="6">Monomer. Associates with the 50S ribosomal subunit.</text>
</comment>
<keyword evidence="2 8" id="KW-0479">Metal-binding</keyword>
<comment type="similarity">
    <text evidence="6">Belongs to the TRAFAC class OBG-HflX-like GTPase superfamily. HflX GTPase family.</text>
</comment>
<sequence length="401" mass="43922">MSRRILFQLDKSLERPERVMLAGVMLSDSFSGSNESREHAFRAALQEAAELVAATGGELVHTETAKRDRAHSALFVGSGKAEELAEAVRQHNIELAVFNHELTPTQERNLEKILQCRVLDRAGLILAIFAQRARSQEGRLQVELAQLTHLSGRLVRGYGHLKSQKGGIGLKGPGETQLETDRRLIQTKITALRRQLEAVKKQRETRRKSRLKAGATSPDGRFHAVKTFAIVGYTNAGKSSLFNRLTKADVLAKDQLFATLDTTARRLYLNADTSIILTDTVGFVRDLPHQLVAAFSATLEETALADVLLHVVDVSHPDHERQIQDVNTVLAEIGADGLPQLLVYNKTDLLPPALRREGILRNAAGQAVAVGISVLTGSGLDELRQALGEWAQTPAPTQQAT</sequence>
<dbReference type="RefSeq" id="WP_182121935.1">
    <property type="nucleotide sequence ID" value="NZ_CP059567.1"/>
</dbReference>
<evidence type="ECO:0000256" key="7">
    <source>
        <dbReference type="PIRSR" id="PIRSR006809-1"/>
    </source>
</evidence>
<dbReference type="GO" id="GO:0046872">
    <property type="term" value="F:metal ion binding"/>
    <property type="evidence" value="ECO:0007669"/>
    <property type="project" value="UniProtKB-KW"/>
</dbReference>
<dbReference type="HAMAP" id="MF_00900">
    <property type="entry name" value="GTPase_HflX"/>
    <property type="match status" value="1"/>
</dbReference>
<dbReference type="Proteomes" id="UP000514752">
    <property type="component" value="Chromosome"/>
</dbReference>
<dbReference type="EMBL" id="CP059567">
    <property type="protein sequence ID" value="QMT40208.1"/>
    <property type="molecule type" value="Genomic_DNA"/>
</dbReference>
<keyword evidence="4 8" id="KW-0460">Magnesium</keyword>
<dbReference type="Pfam" id="PF13167">
    <property type="entry name" value="GTP-bdg_N"/>
    <property type="match status" value="1"/>
</dbReference>
<dbReference type="GO" id="GO:0005737">
    <property type="term" value="C:cytoplasm"/>
    <property type="evidence" value="ECO:0007669"/>
    <property type="project" value="UniProtKB-SubCell"/>
</dbReference>
<feature type="binding site" evidence="7">
    <location>
        <begin position="373"/>
        <end position="375"/>
    </location>
    <ligand>
        <name>GTP</name>
        <dbReference type="ChEBI" id="CHEBI:37565"/>
    </ligand>
</feature>
<feature type="binding site" evidence="7">
    <location>
        <begin position="279"/>
        <end position="282"/>
    </location>
    <ligand>
        <name>GTP</name>
        <dbReference type="ChEBI" id="CHEBI:37565"/>
    </ligand>
</feature>
<evidence type="ECO:0000256" key="6">
    <source>
        <dbReference type="HAMAP-Rule" id="MF_00900"/>
    </source>
</evidence>
<feature type="binding site" evidence="7">
    <location>
        <begin position="345"/>
        <end position="348"/>
    </location>
    <ligand>
        <name>GTP</name>
        <dbReference type="ChEBI" id="CHEBI:37565"/>
    </ligand>
</feature>
<dbReference type="Gene3D" id="3.40.50.11060">
    <property type="entry name" value="GTPase HflX, N-terminal domain"/>
    <property type="match status" value="1"/>
</dbReference>
<keyword evidence="5 6" id="KW-0342">GTP-binding</keyword>
<dbReference type="NCBIfam" id="TIGR03156">
    <property type="entry name" value="GTP_HflX"/>
    <property type="match status" value="1"/>
</dbReference>
<dbReference type="AlphaFoldDB" id="A0A7D7S7F2"/>
<dbReference type="GO" id="GO:0005525">
    <property type="term" value="F:GTP binding"/>
    <property type="evidence" value="ECO:0007669"/>
    <property type="project" value="UniProtKB-UniRule"/>
</dbReference>